<keyword evidence="7" id="KW-1185">Reference proteome</keyword>
<dbReference type="GO" id="GO:0052621">
    <property type="term" value="F:diguanylate cyclase activity"/>
    <property type="evidence" value="ECO:0007669"/>
    <property type="project" value="UniProtKB-EC"/>
</dbReference>
<feature type="transmembrane region" description="Helical" evidence="4">
    <location>
        <begin position="59"/>
        <end position="81"/>
    </location>
</feature>
<keyword evidence="4" id="KW-1133">Transmembrane helix</keyword>
<dbReference type="InterPro" id="IPR000160">
    <property type="entry name" value="GGDEF_dom"/>
</dbReference>
<feature type="transmembrane region" description="Helical" evidence="4">
    <location>
        <begin position="87"/>
        <end position="106"/>
    </location>
</feature>
<protein>
    <recommendedName>
        <fullName evidence="1">diguanylate cyclase</fullName>
        <ecNumber evidence="1">2.7.7.65</ecNumber>
    </recommendedName>
</protein>
<dbReference type="AlphaFoldDB" id="A0A2P8F0F4"/>
<feature type="compositionally biased region" description="Basic and acidic residues" evidence="3">
    <location>
        <begin position="342"/>
        <end position="360"/>
    </location>
</feature>
<dbReference type="NCBIfam" id="TIGR00254">
    <property type="entry name" value="GGDEF"/>
    <property type="match status" value="1"/>
</dbReference>
<comment type="caution">
    <text evidence="6">The sequence shown here is derived from an EMBL/GenBank/DDBJ whole genome shotgun (WGS) entry which is preliminary data.</text>
</comment>
<dbReference type="Pfam" id="PF00990">
    <property type="entry name" value="GGDEF"/>
    <property type="match status" value="2"/>
</dbReference>
<dbReference type="CDD" id="cd01949">
    <property type="entry name" value="GGDEF"/>
    <property type="match status" value="1"/>
</dbReference>
<evidence type="ECO:0000259" key="5">
    <source>
        <dbReference type="PROSITE" id="PS50887"/>
    </source>
</evidence>
<feature type="compositionally biased region" description="Basic and acidic residues" evidence="3">
    <location>
        <begin position="409"/>
        <end position="429"/>
    </location>
</feature>
<evidence type="ECO:0000256" key="1">
    <source>
        <dbReference type="ARBA" id="ARBA00012528"/>
    </source>
</evidence>
<dbReference type="PANTHER" id="PTHR45138">
    <property type="entry name" value="REGULATORY COMPONENTS OF SENSORY TRANSDUCTION SYSTEM"/>
    <property type="match status" value="1"/>
</dbReference>
<evidence type="ECO:0000313" key="7">
    <source>
        <dbReference type="Proteomes" id="UP000242133"/>
    </source>
</evidence>
<gene>
    <name evidence="6" type="ORF">CLV44_10587</name>
</gene>
<dbReference type="Gene3D" id="3.30.70.270">
    <property type="match status" value="1"/>
</dbReference>
<dbReference type="GO" id="GO:1902201">
    <property type="term" value="P:negative regulation of bacterial-type flagellum-dependent cell motility"/>
    <property type="evidence" value="ECO:0007669"/>
    <property type="project" value="TreeGrafter"/>
</dbReference>
<evidence type="ECO:0000256" key="3">
    <source>
        <dbReference type="SAM" id="MobiDB-lite"/>
    </source>
</evidence>
<feature type="transmembrane region" description="Helical" evidence="4">
    <location>
        <begin position="118"/>
        <end position="136"/>
    </location>
</feature>
<dbReference type="SMART" id="SM00267">
    <property type="entry name" value="GGDEF"/>
    <property type="match status" value="1"/>
</dbReference>
<name>A0A2P8F0F4_9GAMM</name>
<comment type="catalytic activity">
    <reaction evidence="2">
        <text>2 GTP = 3',3'-c-di-GMP + 2 diphosphate</text>
        <dbReference type="Rhea" id="RHEA:24898"/>
        <dbReference type="ChEBI" id="CHEBI:33019"/>
        <dbReference type="ChEBI" id="CHEBI:37565"/>
        <dbReference type="ChEBI" id="CHEBI:58805"/>
        <dbReference type="EC" id="2.7.7.65"/>
    </reaction>
</comment>
<dbReference type="PANTHER" id="PTHR45138:SF9">
    <property type="entry name" value="DIGUANYLATE CYCLASE DGCM-RELATED"/>
    <property type="match status" value="1"/>
</dbReference>
<dbReference type="EMBL" id="PYGI01000005">
    <property type="protein sequence ID" value="PSL15193.1"/>
    <property type="molecule type" value="Genomic_DNA"/>
</dbReference>
<dbReference type="GO" id="GO:0005886">
    <property type="term" value="C:plasma membrane"/>
    <property type="evidence" value="ECO:0007669"/>
    <property type="project" value="TreeGrafter"/>
</dbReference>
<evidence type="ECO:0000256" key="2">
    <source>
        <dbReference type="ARBA" id="ARBA00034247"/>
    </source>
</evidence>
<dbReference type="InterPro" id="IPR050469">
    <property type="entry name" value="Diguanylate_Cyclase"/>
</dbReference>
<feature type="transmembrane region" description="Helical" evidence="4">
    <location>
        <begin position="156"/>
        <end position="185"/>
    </location>
</feature>
<feature type="transmembrane region" description="Helical" evidence="4">
    <location>
        <begin position="192"/>
        <end position="209"/>
    </location>
</feature>
<organism evidence="6 7">
    <name type="scientific">Marinobacterium halophilum</name>
    <dbReference type="NCBI Taxonomy" id="267374"/>
    <lineage>
        <taxon>Bacteria</taxon>
        <taxon>Pseudomonadati</taxon>
        <taxon>Pseudomonadota</taxon>
        <taxon>Gammaproteobacteria</taxon>
        <taxon>Oceanospirillales</taxon>
        <taxon>Oceanospirillaceae</taxon>
        <taxon>Marinobacterium</taxon>
    </lineage>
</organism>
<feature type="domain" description="GGDEF" evidence="5">
    <location>
        <begin position="259"/>
        <end position="411"/>
    </location>
</feature>
<dbReference type="InterPro" id="IPR043128">
    <property type="entry name" value="Rev_trsase/Diguanyl_cyclase"/>
</dbReference>
<accession>A0A2P8F0F4</accession>
<keyword evidence="4" id="KW-0472">Membrane</keyword>
<dbReference type="GO" id="GO:0043709">
    <property type="term" value="P:cell adhesion involved in single-species biofilm formation"/>
    <property type="evidence" value="ECO:0007669"/>
    <property type="project" value="TreeGrafter"/>
</dbReference>
<reference evidence="6 7" key="1">
    <citation type="submission" date="2018-03" db="EMBL/GenBank/DDBJ databases">
        <title>Genomic Encyclopedia of Archaeal and Bacterial Type Strains, Phase II (KMG-II): from individual species to whole genera.</title>
        <authorList>
            <person name="Goeker M."/>
        </authorList>
    </citation>
    <scope>NUCLEOTIDE SEQUENCE [LARGE SCALE GENOMIC DNA]</scope>
    <source>
        <strain evidence="6 7">DSM 17586</strain>
    </source>
</reference>
<evidence type="ECO:0000313" key="6">
    <source>
        <dbReference type="EMBL" id="PSL15193.1"/>
    </source>
</evidence>
<dbReference type="EC" id="2.7.7.65" evidence="1"/>
<proteinExistence type="predicted"/>
<dbReference type="RefSeq" id="WP_170069262.1">
    <property type="nucleotide sequence ID" value="NZ_PYGI01000005.1"/>
</dbReference>
<dbReference type="Proteomes" id="UP000242133">
    <property type="component" value="Unassembled WGS sequence"/>
</dbReference>
<dbReference type="SUPFAM" id="SSF55073">
    <property type="entry name" value="Nucleotide cyclase"/>
    <property type="match status" value="1"/>
</dbReference>
<keyword evidence="4" id="KW-0812">Transmembrane</keyword>
<feature type="region of interest" description="Disordered" evidence="3">
    <location>
        <begin position="341"/>
        <end position="363"/>
    </location>
</feature>
<feature type="transmembrane region" description="Helical" evidence="4">
    <location>
        <begin position="34"/>
        <end position="52"/>
    </location>
</feature>
<dbReference type="InterPro" id="IPR029787">
    <property type="entry name" value="Nucleotide_cyclase"/>
</dbReference>
<evidence type="ECO:0000256" key="4">
    <source>
        <dbReference type="SAM" id="Phobius"/>
    </source>
</evidence>
<dbReference type="PROSITE" id="PS50887">
    <property type="entry name" value="GGDEF"/>
    <property type="match status" value="1"/>
</dbReference>
<sequence>MIWTSALRLLPLLLLPLPLILAAAAPDLSATHTLFLTTLPWLAGLVILFLSLGFKQSRLLLMSLHLALATGLIHLVTNSGIDNPASYVALVLLGLISPIMQAWILLTPERSTLSRTGLVRISSMLAIYISLAYLWLHQPLILVTLLPSLPSNFIEFLFSSVTISHAIFWWQLLVLAGTTLLGLLYRRDDTGVNLLLGLTLLLILARADAPLQGPLYHLLGQLILFVALIRRGYAMAFVDTLTGVPGRRALEHCLASPGKHYSLAMLDIDHFKQFNDRYGHDTGDQVLRMVATQLRSIGAGGQLFRYGGEEFTIVFKRRSEEEAFAALEAVRERIAHYPMKVRSPDRPEHDTHGRPLRERPAASTQVVNVTISIGVCTRAAGETPDIVIKKADEALYAAKRGGRNCTRTPRPESAQKKGRSRNDFARSRN</sequence>
<feature type="region of interest" description="Disordered" evidence="3">
    <location>
        <begin position="399"/>
        <end position="429"/>
    </location>
</feature>